<feature type="compositionally biased region" description="Basic and acidic residues" evidence="10">
    <location>
        <begin position="677"/>
        <end position="693"/>
    </location>
</feature>
<dbReference type="InterPro" id="IPR016035">
    <property type="entry name" value="Acyl_Trfase/lysoPLipase"/>
</dbReference>
<evidence type="ECO:0000256" key="8">
    <source>
        <dbReference type="PROSITE-ProRule" id="PRU00555"/>
    </source>
</evidence>
<feature type="domain" description="PLA2c" evidence="12">
    <location>
        <begin position="39"/>
        <end position="608"/>
    </location>
</feature>
<name>A0ABR3ITN1_9AGAR</name>
<keyword evidence="11" id="KW-0812">Transmembrane</keyword>
<evidence type="ECO:0000256" key="10">
    <source>
        <dbReference type="SAM" id="MobiDB-lite"/>
    </source>
</evidence>
<evidence type="ECO:0000256" key="9">
    <source>
        <dbReference type="RuleBase" id="RU362103"/>
    </source>
</evidence>
<dbReference type="InterPro" id="IPR002642">
    <property type="entry name" value="LysoPLipase_cat_dom"/>
</dbReference>
<dbReference type="EMBL" id="JASNQZ010000015">
    <property type="protein sequence ID" value="KAL0946696.1"/>
    <property type="molecule type" value="Genomic_DNA"/>
</dbReference>
<dbReference type="Gene3D" id="3.40.1090.10">
    <property type="entry name" value="Cytosolic phospholipase A2 catalytic domain"/>
    <property type="match status" value="1"/>
</dbReference>
<evidence type="ECO:0000256" key="6">
    <source>
        <dbReference type="ARBA" id="ARBA00023098"/>
    </source>
</evidence>
<comment type="similarity">
    <text evidence="1 9">Belongs to the lysophospholipase family.</text>
</comment>
<keyword evidence="7" id="KW-0325">Glycoprotein</keyword>
<dbReference type="PANTHER" id="PTHR10728">
    <property type="entry name" value="CYTOSOLIC PHOSPHOLIPASE A2"/>
    <property type="match status" value="1"/>
</dbReference>
<feature type="signal peptide" evidence="9">
    <location>
        <begin position="1"/>
        <end position="19"/>
    </location>
</feature>
<evidence type="ECO:0000256" key="1">
    <source>
        <dbReference type="ARBA" id="ARBA00008780"/>
    </source>
</evidence>
<feature type="region of interest" description="Disordered" evidence="10">
    <location>
        <begin position="677"/>
        <end position="701"/>
    </location>
</feature>
<evidence type="ECO:0000313" key="13">
    <source>
        <dbReference type="EMBL" id="KAL0946696.1"/>
    </source>
</evidence>
<reference evidence="14" key="1">
    <citation type="submission" date="2024-06" db="EMBL/GenBank/DDBJ databases">
        <title>Multi-omics analyses provide insights into the biosynthesis of the anticancer antibiotic pleurotin in Hohenbuehelia grisea.</title>
        <authorList>
            <person name="Weaver J.A."/>
            <person name="Alberti F."/>
        </authorList>
    </citation>
    <scope>NUCLEOTIDE SEQUENCE [LARGE SCALE GENOMIC DNA]</scope>
    <source>
        <strain evidence="14">T-177</strain>
    </source>
</reference>
<comment type="catalytic activity">
    <reaction evidence="9">
        <text>a 1-acyl-sn-glycero-3-phosphocholine + H2O = sn-glycerol 3-phosphocholine + a fatty acid + H(+)</text>
        <dbReference type="Rhea" id="RHEA:15177"/>
        <dbReference type="ChEBI" id="CHEBI:15377"/>
        <dbReference type="ChEBI" id="CHEBI:15378"/>
        <dbReference type="ChEBI" id="CHEBI:16870"/>
        <dbReference type="ChEBI" id="CHEBI:28868"/>
        <dbReference type="ChEBI" id="CHEBI:58168"/>
        <dbReference type="EC" id="3.1.1.5"/>
    </reaction>
</comment>
<evidence type="ECO:0000256" key="11">
    <source>
        <dbReference type="SAM" id="Phobius"/>
    </source>
</evidence>
<feature type="transmembrane region" description="Helical" evidence="11">
    <location>
        <begin position="641"/>
        <end position="663"/>
    </location>
</feature>
<dbReference type="Pfam" id="PF01735">
    <property type="entry name" value="PLA2_B"/>
    <property type="match status" value="1"/>
</dbReference>
<dbReference type="SMART" id="SM00022">
    <property type="entry name" value="PLAc"/>
    <property type="match status" value="1"/>
</dbReference>
<evidence type="ECO:0000256" key="4">
    <source>
        <dbReference type="ARBA" id="ARBA00022801"/>
    </source>
</evidence>
<dbReference type="Proteomes" id="UP001556367">
    <property type="component" value="Unassembled WGS sequence"/>
</dbReference>
<proteinExistence type="inferred from homology"/>
<evidence type="ECO:0000313" key="14">
    <source>
        <dbReference type="Proteomes" id="UP001556367"/>
    </source>
</evidence>
<gene>
    <name evidence="13" type="ORF">HGRIS_012883</name>
</gene>
<evidence type="ECO:0000256" key="7">
    <source>
        <dbReference type="ARBA" id="ARBA00023180"/>
    </source>
</evidence>
<comment type="caution">
    <text evidence="13">The sequence shown here is derived from an EMBL/GenBank/DDBJ whole genome shotgun (WGS) entry which is preliminary data.</text>
</comment>
<evidence type="ECO:0000256" key="2">
    <source>
        <dbReference type="ARBA" id="ARBA00013274"/>
    </source>
</evidence>
<accession>A0ABR3ITN1</accession>
<keyword evidence="11" id="KW-0472">Membrane</keyword>
<organism evidence="13 14">
    <name type="scientific">Hohenbuehelia grisea</name>
    <dbReference type="NCBI Taxonomy" id="104357"/>
    <lineage>
        <taxon>Eukaryota</taxon>
        <taxon>Fungi</taxon>
        <taxon>Dikarya</taxon>
        <taxon>Basidiomycota</taxon>
        <taxon>Agaricomycotina</taxon>
        <taxon>Agaricomycetes</taxon>
        <taxon>Agaricomycetidae</taxon>
        <taxon>Agaricales</taxon>
        <taxon>Pleurotineae</taxon>
        <taxon>Pleurotaceae</taxon>
        <taxon>Hohenbuehelia</taxon>
    </lineage>
</organism>
<evidence type="ECO:0000256" key="5">
    <source>
        <dbReference type="ARBA" id="ARBA00022963"/>
    </source>
</evidence>
<evidence type="ECO:0000259" key="12">
    <source>
        <dbReference type="PROSITE" id="PS51210"/>
    </source>
</evidence>
<dbReference type="PANTHER" id="PTHR10728:SF33">
    <property type="entry name" value="LYSOPHOSPHOLIPASE 1-RELATED"/>
    <property type="match status" value="1"/>
</dbReference>
<feature type="chain" id="PRO_5045011284" description="Lysophospholipase" evidence="9">
    <location>
        <begin position="20"/>
        <end position="701"/>
    </location>
</feature>
<dbReference type="SUPFAM" id="SSF52151">
    <property type="entry name" value="FabD/lysophospholipase-like"/>
    <property type="match status" value="1"/>
</dbReference>
<keyword evidence="5 8" id="KW-0442">Lipid degradation</keyword>
<dbReference type="EC" id="3.1.1.5" evidence="2 9"/>
<keyword evidence="6 8" id="KW-0443">Lipid metabolism</keyword>
<keyword evidence="4 8" id="KW-0378">Hydrolase</keyword>
<evidence type="ECO:0000256" key="3">
    <source>
        <dbReference type="ARBA" id="ARBA00022729"/>
    </source>
</evidence>
<keyword evidence="3 9" id="KW-0732">Signal</keyword>
<dbReference type="PROSITE" id="PS51210">
    <property type="entry name" value="PLA2C"/>
    <property type="match status" value="1"/>
</dbReference>
<keyword evidence="11" id="KW-1133">Transmembrane helix</keyword>
<keyword evidence="14" id="KW-1185">Reference proteome</keyword>
<protein>
    <recommendedName>
        <fullName evidence="2 9">Lysophospholipase</fullName>
        <ecNumber evidence="2 9">3.1.1.5</ecNumber>
    </recommendedName>
</protein>
<sequence length="701" mass="76755">MSRFAALLVLLHVSGLAAGQGRITDYAPLMNVPCPDLSTAPLMRSFVPQNQTIHPQEAEYVKTRESTIIPAAWESWLRDGSDIGYNLADFKGNYPRTGIAFSGGGYRASQYGAGVLSALDARNDSAKAAGTGGLLQTASYMTGLSGGSWLVVSLFMNDWPAIQDLVLGNNKDLSGWLLEFPLWTPGGINLLGAENQAFFGSVLSSVIAKANAGIDTSLTDPWARVISYHFLNQTTRENFFTNESSHGAGQLWSQARHTSSYQKHNVPFPIIVANSRPSDWDDPGQIPLTAPVYEISPLEFGSFDPSLSAMMNLTYAGTKLTDGFPENGSACVSRFDQAGFVMGTSASLFNAIIDRGNMAIDGFSAQDATGISYMLGRQLDAVRTRADDVANWPSPFTGLKNGTFIDSQSKWLELVDGGMNKENVPFGPLLVKSRQLDFIVGVDTDDDDDNRFPLGTSPLTTFKRVSELLRSTHQQFPPIPTSREAFFATGVNRRPTFFGCEPTQNPPEYPLVAYLPNSPPLNGDDPVTNTDAFKLAYTRKHTQLFLDQAHANTIGGFLPNTNSPDPNWGKCLQCAAIDRARYKRTPVPPRSAVCSTCFKQYCFDSQNPPSQDVLPHRKFKFVDPDPQGIFRVASTVSRNRGAFIGAGVGFVGFLGALIAFLLWRRRSKEAKYKKLKEMRSEEQMWGTSHDRGASDTLPLRP</sequence>